<dbReference type="AlphaFoldDB" id="A0A540WB65"/>
<dbReference type="PANTHER" id="PTHR48081">
    <property type="entry name" value="AB HYDROLASE SUPERFAMILY PROTEIN C4A8.06C"/>
    <property type="match status" value="1"/>
</dbReference>
<dbReference type="EMBL" id="VIGB01000003">
    <property type="protein sequence ID" value="TQF06208.1"/>
    <property type="molecule type" value="Genomic_DNA"/>
</dbReference>
<reference evidence="3 4" key="1">
    <citation type="submission" date="2019-06" db="EMBL/GenBank/DDBJ databases">
        <title>Description of Kitasatospora acidophila sp. nov. isolated from pine grove soil, and reclassification of Streptomyces novaecaesareae to Kitasatospora novaeceasareae comb. nov.</title>
        <authorList>
            <person name="Kim M.J."/>
        </authorList>
    </citation>
    <scope>NUCLEOTIDE SEQUENCE [LARGE SCALE GENOMIC DNA]</scope>
    <source>
        <strain evidence="3 4">MMS16-CNU292</strain>
    </source>
</reference>
<evidence type="ECO:0000256" key="1">
    <source>
        <dbReference type="ARBA" id="ARBA00022801"/>
    </source>
</evidence>
<dbReference type="GO" id="GO:0016787">
    <property type="term" value="F:hydrolase activity"/>
    <property type="evidence" value="ECO:0007669"/>
    <property type="project" value="UniProtKB-KW"/>
</dbReference>
<keyword evidence="4" id="KW-1185">Reference proteome</keyword>
<gene>
    <name evidence="3" type="ORF">E6W39_33325</name>
</gene>
<organism evidence="3 4">
    <name type="scientific">Kitasatospora acidiphila</name>
    <dbReference type="NCBI Taxonomy" id="2567942"/>
    <lineage>
        <taxon>Bacteria</taxon>
        <taxon>Bacillati</taxon>
        <taxon>Actinomycetota</taxon>
        <taxon>Actinomycetes</taxon>
        <taxon>Kitasatosporales</taxon>
        <taxon>Streptomycetaceae</taxon>
        <taxon>Kitasatospora</taxon>
    </lineage>
</organism>
<evidence type="ECO:0000313" key="3">
    <source>
        <dbReference type="EMBL" id="TQF06208.1"/>
    </source>
</evidence>
<proteinExistence type="predicted"/>
<protein>
    <submittedName>
        <fullName evidence="3">Alpha/beta hydrolase</fullName>
    </submittedName>
</protein>
<feature type="domain" description="BD-FAE-like" evidence="2">
    <location>
        <begin position="36"/>
        <end position="227"/>
    </location>
</feature>
<keyword evidence="1 3" id="KW-0378">Hydrolase</keyword>
<dbReference type="RefSeq" id="WP_141636651.1">
    <property type="nucleotide sequence ID" value="NZ_VIGB01000003.1"/>
</dbReference>
<dbReference type="InterPro" id="IPR049492">
    <property type="entry name" value="BD-FAE-like_dom"/>
</dbReference>
<dbReference type="Gene3D" id="3.40.50.1820">
    <property type="entry name" value="alpha/beta hydrolase"/>
    <property type="match status" value="1"/>
</dbReference>
<dbReference type="PANTHER" id="PTHR48081:SF13">
    <property type="entry name" value="ALPHA_BETA HYDROLASE"/>
    <property type="match status" value="1"/>
</dbReference>
<name>A0A540WB65_9ACTN</name>
<sequence>MTDDLSMVTPRQTDDGGQVYEGLAYAELRGFRPLLLDLRVPPGPGPAPVVAWVHGGGFQWGDRRYPSEALTPDAFWRAATRAGLAVATIDYRLSGEARFPAQLEDAQAALAFLRRNAGQLGLDAGRIGFWGESAGGAIAALAAFADGAVRAVAGWCPITDMAVRHPEQADSSEGRLLGGRPVDLPELVALASPVAQVPADPPPFLLLHGTADTIVAPAHSERLHQALLAAGGRSELVPVPGAEHAFEGYPEVPALVERTVAFLAAELAG</sequence>
<accession>A0A540WB65</accession>
<dbReference type="InterPro" id="IPR029058">
    <property type="entry name" value="AB_hydrolase_fold"/>
</dbReference>
<dbReference type="OrthoDB" id="9803828at2"/>
<dbReference type="InterPro" id="IPR050300">
    <property type="entry name" value="GDXG_lipolytic_enzyme"/>
</dbReference>
<dbReference type="SUPFAM" id="SSF53474">
    <property type="entry name" value="alpha/beta-Hydrolases"/>
    <property type="match status" value="1"/>
</dbReference>
<comment type="caution">
    <text evidence="3">The sequence shown here is derived from an EMBL/GenBank/DDBJ whole genome shotgun (WGS) entry which is preliminary data.</text>
</comment>
<dbReference type="Pfam" id="PF20434">
    <property type="entry name" value="BD-FAE"/>
    <property type="match status" value="1"/>
</dbReference>
<evidence type="ECO:0000313" key="4">
    <source>
        <dbReference type="Proteomes" id="UP000319103"/>
    </source>
</evidence>
<dbReference type="Proteomes" id="UP000319103">
    <property type="component" value="Unassembled WGS sequence"/>
</dbReference>
<evidence type="ECO:0000259" key="2">
    <source>
        <dbReference type="Pfam" id="PF20434"/>
    </source>
</evidence>